<feature type="active site" description="Proton donor" evidence="6">
    <location>
        <position position="511"/>
    </location>
</feature>
<feature type="region of interest" description="Disordered" evidence="10">
    <location>
        <begin position="358"/>
        <end position="431"/>
    </location>
</feature>
<evidence type="ECO:0000256" key="8">
    <source>
        <dbReference type="PIRSR" id="PIRSR601382-3"/>
    </source>
</evidence>
<evidence type="ECO:0000256" key="7">
    <source>
        <dbReference type="PIRSR" id="PIRSR601382-2"/>
    </source>
</evidence>
<keyword evidence="13" id="KW-1185">Reference proteome</keyword>
<feature type="region of interest" description="Disordered" evidence="10">
    <location>
        <begin position="60"/>
        <end position="81"/>
    </location>
</feature>
<organism evidence="12 13">
    <name type="scientific">Apatococcus lobatus</name>
    <dbReference type="NCBI Taxonomy" id="904363"/>
    <lineage>
        <taxon>Eukaryota</taxon>
        <taxon>Viridiplantae</taxon>
        <taxon>Chlorophyta</taxon>
        <taxon>core chlorophytes</taxon>
        <taxon>Trebouxiophyceae</taxon>
        <taxon>Chlorellales</taxon>
        <taxon>Chlorellaceae</taxon>
        <taxon>Apatococcus</taxon>
    </lineage>
</organism>
<evidence type="ECO:0000256" key="3">
    <source>
        <dbReference type="ARBA" id="ARBA00007658"/>
    </source>
</evidence>
<keyword evidence="11" id="KW-0472">Membrane</keyword>
<dbReference type="Pfam" id="PF01532">
    <property type="entry name" value="Glyco_hydro_47"/>
    <property type="match status" value="1"/>
</dbReference>
<proteinExistence type="inferred from homology"/>
<dbReference type="Gene3D" id="1.50.10.10">
    <property type="match status" value="1"/>
</dbReference>
<dbReference type="InterPro" id="IPR050749">
    <property type="entry name" value="Glycosyl_Hydrolase_47"/>
</dbReference>
<feature type="active site" evidence="6">
    <location>
        <position position="781"/>
    </location>
</feature>
<evidence type="ECO:0000256" key="11">
    <source>
        <dbReference type="SAM" id="Phobius"/>
    </source>
</evidence>
<comment type="similarity">
    <text evidence="3 9">Belongs to the glycosyl hydrolase 47 family.</text>
</comment>
<reference evidence="12 13" key="1">
    <citation type="journal article" date="2024" name="Nat. Commun.">
        <title>Phylogenomics reveals the evolutionary origins of lichenization in chlorophyte algae.</title>
        <authorList>
            <person name="Puginier C."/>
            <person name="Libourel C."/>
            <person name="Otte J."/>
            <person name="Skaloud P."/>
            <person name="Haon M."/>
            <person name="Grisel S."/>
            <person name="Petersen M."/>
            <person name="Berrin J.G."/>
            <person name="Delaux P.M."/>
            <person name="Dal Grande F."/>
            <person name="Keller J."/>
        </authorList>
    </citation>
    <scope>NUCLEOTIDE SEQUENCE [LARGE SCALE GENOMIC DNA]</scope>
    <source>
        <strain evidence="12 13">SAG 2145</strain>
    </source>
</reference>
<dbReference type="GO" id="GO:0004571">
    <property type="term" value="F:mannosyl-oligosaccharide 1,2-alpha-mannosidase activity"/>
    <property type="evidence" value="ECO:0007669"/>
    <property type="project" value="InterPro"/>
</dbReference>
<dbReference type="Proteomes" id="UP001438707">
    <property type="component" value="Unassembled WGS sequence"/>
</dbReference>
<evidence type="ECO:0000256" key="4">
    <source>
        <dbReference type="ARBA" id="ARBA00022801"/>
    </source>
</evidence>
<dbReference type="EMBL" id="JALJOS010000001">
    <property type="protein sequence ID" value="KAK9844310.1"/>
    <property type="molecule type" value="Genomic_DNA"/>
</dbReference>
<feature type="active site" evidence="6">
    <location>
        <position position="645"/>
    </location>
</feature>
<gene>
    <name evidence="12" type="ORF">WJX74_000636</name>
</gene>
<feature type="active site" description="Proton donor" evidence="6">
    <location>
        <position position="759"/>
    </location>
</feature>
<feature type="compositionally biased region" description="Low complexity" evidence="10">
    <location>
        <begin position="358"/>
        <end position="382"/>
    </location>
</feature>
<evidence type="ECO:0000313" key="13">
    <source>
        <dbReference type="Proteomes" id="UP001438707"/>
    </source>
</evidence>
<comment type="caution">
    <text evidence="12">The sequence shown here is derived from an EMBL/GenBank/DDBJ whole genome shotgun (WGS) entry which is preliminary data.</text>
</comment>
<keyword evidence="4 9" id="KW-0378">Hydrolase</keyword>
<dbReference type="SUPFAM" id="SSF48225">
    <property type="entry name" value="Seven-hairpin glycosidases"/>
    <property type="match status" value="1"/>
</dbReference>
<comment type="cofactor">
    <cofactor evidence="1 7">
        <name>Ca(2+)</name>
        <dbReference type="ChEBI" id="CHEBI:29108"/>
    </cofactor>
</comment>
<dbReference type="AlphaFoldDB" id="A0AAW1SEQ4"/>
<feature type="compositionally biased region" description="Polar residues" evidence="10">
    <location>
        <begin position="199"/>
        <end position="236"/>
    </location>
</feature>
<feature type="compositionally biased region" description="Low complexity" evidence="10">
    <location>
        <begin position="101"/>
        <end position="145"/>
    </location>
</feature>
<dbReference type="GO" id="GO:0000139">
    <property type="term" value="C:Golgi membrane"/>
    <property type="evidence" value="ECO:0007669"/>
    <property type="project" value="TreeGrafter"/>
</dbReference>
<dbReference type="InterPro" id="IPR036026">
    <property type="entry name" value="Seven-hairpin_glycosidases"/>
</dbReference>
<feature type="transmembrane region" description="Helical" evidence="11">
    <location>
        <begin position="12"/>
        <end position="30"/>
    </location>
</feature>
<keyword evidence="5 8" id="KW-1015">Disulfide bond</keyword>
<dbReference type="InterPro" id="IPR012341">
    <property type="entry name" value="6hp_glycosidase-like_sf"/>
</dbReference>
<feature type="region of interest" description="Disordered" evidence="10">
    <location>
        <begin position="199"/>
        <end position="258"/>
    </location>
</feature>
<protein>
    <recommendedName>
        <fullName evidence="9">alpha-1,2-Mannosidase</fullName>
        <ecNumber evidence="9">3.2.1.-</ecNumber>
    </recommendedName>
</protein>
<dbReference type="PANTHER" id="PTHR11742:SF6">
    <property type="entry name" value="MANNOSYL-OLIGOSACCHARIDE ALPHA-1,2-MANNOSIDASE IA-RELATED"/>
    <property type="match status" value="1"/>
</dbReference>
<accession>A0AAW1SEQ4</accession>
<feature type="binding site" evidence="7">
    <location>
        <position position="867"/>
    </location>
    <ligand>
        <name>Ca(2+)</name>
        <dbReference type="ChEBI" id="CHEBI:29108"/>
    </ligand>
</feature>
<dbReference type="EC" id="3.2.1.-" evidence="9"/>
<evidence type="ECO:0000256" key="10">
    <source>
        <dbReference type="SAM" id="MobiDB-lite"/>
    </source>
</evidence>
<keyword evidence="11" id="KW-0812">Transmembrane</keyword>
<keyword evidence="11" id="KW-1133">Transmembrane helix</keyword>
<feature type="disulfide bond" evidence="8">
    <location>
        <begin position="711"/>
        <end position="745"/>
    </location>
</feature>
<keyword evidence="9" id="KW-0326">Glycosidase</keyword>
<evidence type="ECO:0000256" key="5">
    <source>
        <dbReference type="ARBA" id="ARBA00023157"/>
    </source>
</evidence>
<dbReference type="PANTHER" id="PTHR11742">
    <property type="entry name" value="MANNOSYL-OLIGOSACCHARIDE ALPHA-1,2-MANNOSIDASE-RELATED"/>
    <property type="match status" value="1"/>
</dbReference>
<dbReference type="PRINTS" id="PR00747">
    <property type="entry name" value="GLYHDRLASE47"/>
</dbReference>
<name>A0AAW1SEQ4_9CHLO</name>
<dbReference type="GO" id="GO:0005783">
    <property type="term" value="C:endoplasmic reticulum"/>
    <property type="evidence" value="ECO:0007669"/>
    <property type="project" value="TreeGrafter"/>
</dbReference>
<feature type="region of interest" description="Disordered" evidence="10">
    <location>
        <begin position="95"/>
        <end position="160"/>
    </location>
</feature>
<dbReference type="GO" id="GO:0005509">
    <property type="term" value="F:calcium ion binding"/>
    <property type="evidence" value="ECO:0007669"/>
    <property type="project" value="InterPro"/>
</dbReference>
<dbReference type="InterPro" id="IPR001382">
    <property type="entry name" value="Glyco_hydro_47"/>
</dbReference>
<keyword evidence="7" id="KW-0106">Calcium</keyword>
<evidence type="ECO:0000256" key="1">
    <source>
        <dbReference type="ARBA" id="ARBA00001913"/>
    </source>
</evidence>
<dbReference type="GO" id="GO:0005975">
    <property type="term" value="P:carbohydrate metabolic process"/>
    <property type="evidence" value="ECO:0007669"/>
    <property type="project" value="InterPro"/>
</dbReference>
<feature type="compositionally biased region" description="Polar residues" evidence="10">
    <location>
        <begin position="245"/>
        <end position="254"/>
    </location>
</feature>
<comment type="pathway">
    <text evidence="2">Protein modification; protein glycosylation.</text>
</comment>
<sequence length="883" mass="98231">MIDRRIGYGENHGKLVLLFFILVIGAYTVIVQHRLYLPVHSSSSFKAERRHLRQENAELRDQFERPRLQSSPPPPAVTPTLQEASPIEDQPAVATLTSTPDSQQSDQSQARAQQEHQQLQQQEVQQLQQQQDSPQQQQQQQPEQQGSPSAAALGNQDSPVPLMQKDEVETWHLQQEGAESGGTAGGGESTPDQLATLAMQQGQAHLQRQQSRTDGSNPDVQQAVQEGNSNPDSIQRQVDMEHHSQPSLESQSPALQEVPLEVAQKLPQQLEQLQRNSQQLIDLGGVKDPTLIQQLLPVADISTQDSPASLTAEALARAETMEGEAKSASEVKSMESMKDAAYAAQDAVQAAKDANEALEQAAQASTEEAMAAAREMAATATDAGDDADDIADAQSVLDQPEEQSEPPPNPSPDPRLMREKPRGGTLEEKRESIKEAARHAWTAYEKCAWGWDELQPLTCSGRNTFGALGASLIDALSTLWLMGMHDEFGRAREWVAASLNYTRPATLSLFETNIRIVGGLLSAHDFSGDRIFLQRAQELADFMMPNFLESPLGIPHNNLHLSGGQKDRRPHAFKRVSIAEFGTLQLELIALSRRVNNATYGDVAESALRNLHQKFPDTPLLPIYFDRMSGRKLGGSRLTVSAMSDSYYEYLLKLWLFKDKQDEEYRSRWEGAMDEAIRVLVGTSPEGGTQWLGELGRTGGMLDRRFDHLACYFPGNLALGVQQGAVGPDKAPLYMAIAANLTRTCWLMYERMPTGVAPENVQIQDDGSLAAQAVFNTLRPEALESIFYMWRVTGNPMYRDWAWQIFEAFHHWSWNDVGYTVLEDVQKIPPPQSNLMESFWLAETLKYLWLIFSPESTLPFESYVLNTEAHPLLLKHKGTVLVT</sequence>
<evidence type="ECO:0000256" key="6">
    <source>
        <dbReference type="PIRSR" id="PIRSR601382-1"/>
    </source>
</evidence>
<feature type="compositionally biased region" description="Basic and acidic residues" evidence="10">
    <location>
        <begin position="415"/>
        <end position="431"/>
    </location>
</feature>
<evidence type="ECO:0000256" key="2">
    <source>
        <dbReference type="ARBA" id="ARBA00004922"/>
    </source>
</evidence>
<evidence type="ECO:0000313" key="12">
    <source>
        <dbReference type="EMBL" id="KAK9844310.1"/>
    </source>
</evidence>
<evidence type="ECO:0000256" key="9">
    <source>
        <dbReference type="RuleBase" id="RU361193"/>
    </source>
</evidence>
<keyword evidence="7" id="KW-0479">Metal-binding</keyword>